<proteinExistence type="predicted"/>
<comment type="caution">
    <text evidence="2">The sequence shown here is derived from an EMBL/GenBank/DDBJ whole genome shotgun (WGS) entry which is preliminary data.</text>
</comment>
<evidence type="ECO:0000256" key="1">
    <source>
        <dbReference type="SAM" id="MobiDB-lite"/>
    </source>
</evidence>
<dbReference type="EMBL" id="PGCJ01001390">
    <property type="protein sequence ID" value="PLW05778.1"/>
    <property type="molecule type" value="Genomic_DNA"/>
</dbReference>
<evidence type="ECO:0000313" key="2">
    <source>
        <dbReference type="EMBL" id="PLW05778.1"/>
    </source>
</evidence>
<organism evidence="2 3">
    <name type="scientific">Puccinia coronata f. sp. avenae</name>
    <dbReference type="NCBI Taxonomy" id="200324"/>
    <lineage>
        <taxon>Eukaryota</taxon>
        <taxon>Fungi</taxon>
        <taxon>Dikarya</taxon>
        <taxon>Basidiomycota</taxon>
        <taxon>Pucciniomycotina</taxon>
        <taxon>Pucciniomycetes</taxon>
        <taxon>Pucciniales</taxon>
        <taxon>Pucciniaceae</taxon>
        <taxon>Puccinia</taxon>
    </lineage>
</organism>
<feature type="region of interest" description="Disordered" evidence="1">
    <location>
        <begin position="63"/>
        <end position="117"/>
    </location>
</feature>
<sequence length="117" mass="13066">MTDRCFEVEWLPEEDFNSWLPMDNTLPLKFNGLYVTFHKSDSPPGQTLHSDSCGSSLERTVHLASEHPPSQENKRHRENSTPNLQPPLDASDNKTSPANPSNTHNNPIPIDSSRGSS</sequence>
<protein>
    <submittedName>
        <fullName evidence="2">Uncharacterized protein</fullName>
    </submittedName>
</protein>
<feature type="compositionally biased region" description="Polar residues" evidence="1">
    <location>
        <begin position="93"/>
        <end position="106"/>
    </location>
</feature>
<evidence type="ECO:0000313" key="3">
    <source>
        <dbReference type="Proteomes" id="UP000235388"/>
    </source>
</evidence>
<dbReference type="AlphaFoldDB" id="A0A2N5RXP9"/>
<reference evidence="2 3" key="1">
    <citation type="submission" date="2017-11" db="EMBL/GenBank/DDBJ databases">
        <title>De novo assembly and phasing of dikaryotic genomes from two isolates of Puccinia coronata f. sp. avenae, the causal agent of oat crown rust.</title>
        <authorList>
            <person name="Miller M.E."/>
            <person name="Zhang Y."/>
            <person name="Omidvar V."/>
            <person name="Sperschneider J."/>
            <person name="Schwessinger B."/>
            <person name="Raley C."/>
            <person name="Palmer J.M."/>
            <person name="Garnica D."/>
            <person name="Upadhyaya N."/>
            <person name="Rathjen J."/>
            <person name="Taylor J.M."/>
            <person name="Park R.F."/>
            <person name="Dodds P.N."/>
            <person name="Hirsch C.D."/>
            <person name="Kianian S.F."/>
            <person name="Figueroa M."/>
        </authorList>
    </citation>
    <scope>NUCLEOTIDE SEQUENCE [LARGE SCALE GENOMIC DNA]</scope>
    <source>
        <strain evidence="2">12NC29</strain>
    </source>
</reference>
<name>A0A2N5RXP9_9BASI</name>
<gene>
    <name evidence="2" type="ORF">PCANC_26642</name>
</gene>
<dbReference type="Proteomes" id="UP000235388">
    <property type="component" value="Unassembled WGS sequence"/>
</dbReference>
<accession>A0A2N5RXP9</accession>
<keyword evidence="3" id="KW-1185">Reference proteome</keyword>